<comment type="caution">
    <text evidence="3">The sequence shown here is derived from an EMBL/GenBank/DDBJ whole genome shotgun (WGS) entry which is preliminary data.</text>
</comment>
<dbReference type="Pfam" id="PF00329">
    <property type="entry name" value="Complex1_30kDa"/>
    <property type="match status" value="1"/>
</dbReference>
<dbReference type="InterPro" id="IPR001268">
    <property type="entry name" value="NADH_UbQ_OxRdtase_30kDa_su"/>
</dbReference>
<gene>
    <name evidence="3" type="ORF">AKJ52_00260</name>
</gene>
<reference evidence="3 4" key="1">
    <citation type="journal article" date="2016" name="Sci. Rep.">
        <title>Metabolic traits of an uncultured archaeal lineage -MSBL1- from brine pools of the Red Sea.</title>
        <authorList>
            <person name="Mwirichia R."/>
            <person name="Alam I."/>
            <person name="Rashid M."/>
            <person name="Vinu M."/>
            <person name="Ba-Alawi W."/>
            <person name="Anthony Kamau A."/>
            <person name="Kamanda Ngugi D."/>
            <person name="Goker M."/>
            <person name="Klenk H.P."/>
            <person name="Bajic V."/>
            <person name="Stingl U."/>
        </authorList>
    </citation>
    <scope>NUCLEOTIDE SEQUENCE [LARGE SCALE GENOMIC DNA]</scope>
    <source>
        <strain evidence="3">SCGC-AAA382C18</strain>
    </source>
</reference>
<dbReference type="Gene3D" id="3.30.460.80">
    <property type="entry name" value="NADH:ubiquinone oxidoreductase, 30kDa subunit"/>
    <property type="match status" value="1"/>
</dbReference>
<proteinExistence type="inferred from homology"/>
<dbReference type="AlphaFoldDB" id="A0A133VLY9"/>
<dbReference type="EMBL" id="LHYF01000002">
    <property type="protein sequence ID" value="KXB07417.1"/>
    <property type="molecule type" value="Genomic_DNA"/>
</dbReference>
<dbReference type="Proteomes" id="UP000070404">
    <property type="component" value="Unassembled WGS sequence"/>
</dbReference>
<accession>A0A133VLY9</accession>
<dbReference type="InterPro" id="IPR037232">
    <property type="entry name" value="NADH_quin_OxRdtase_su_C/D-like"/>
</dbReference>
<evidence type="ECO:0000256" key="1">
    <source>
        <dbReference type="ARBA" id="ARBA00007569"/>
    </source>
</evidence>
<protein>
    <recommendedName>
        <fullName evidence="2">NADH:ubiquinone oxidoreductase 30kDa subunit domain-containing protein</fullName>
    </recommendedName>
</protein>
<sequence length="195" mass="23093">MNPEEIIDLVQDYTESEEILEERRVVLNTDRDNYRDLLQTLWDEDIKHLSTITATDYGEKTEVIYHISTYDGIFLDLTVEIPDDDLEIQTITDIYPSALLYEREINDLLGIDVLEHPEPGKLVLPDDWPEHKHPLKKGFYDYQKVVELDVSRIKELASDEDFDCEMMLEVEKETKDRKTLKEWLEKQIGEEEEEE</sequence>
<feature type="domain" description="NADH:ubiquinone oxidoreductase 30kDa subunit" evidence="2">
    <location>
        <begin position="28"/>
        <end position="139"/>
    </location>
</feature>
<evidence type="ECO:0000313" key="4">
    <source>
        <dbReference type="Proteomes" id="UP000070404"/>
    </source>
</evidence>
<name>A0A133VLY9_9EURY</name>
<dbReference type="PANTHER" id="PTHR10884">
    <property type="entry name" value="NADH DEHYDROGENASE UBIQUINONE IRON-SULFUR PROTEIN 3"/>
    <property type="match status" value="1"/>
</dbReference>
<organism evidence="3 4">
    <name type="scientific">candidate division MSBL1 archaeon SCGC-AAA382C18</name>
    <dbReference type="NCBI Taxonomy" id="1698281"/>
    <lineage>
        <taxon>Archaea</taxon>
        <taxon>Methanobacteriati</taxon>
        <taxon>Methanobacteriota</taxon>
        <taxon>candidate division MSBL1</taxon>
    </lineage>
</organism>
<evidence type="ECO:0000259" key="2">
    <source>
        <dbReference type="Pfam" id="PF00329"/>
    </source>
</evidence>
<dbReference type="PANTHER" id="PTHR10884:SF14">
    <property type="entry name" value="NADH DEHYDROGENASE [UBIQUINONE] IRON-SULFUR PROTEIN 3, MITOCHONDRIAL"/>
    <property type="match status" value="1"/>
</dbReference>
<dbReference type="GO" id="GO:0008137">
    <property type="term" value="F:NADH dehydrogenase (ubiquinone) activity"/>
    <property type="evidence" value="ECO:0007669"/>
    <property type="project" value="InterPro"/>
</dbReference>
<keyword evidence="4" id="KW-1185">Reference proteome</keyword>
<comment type="similarity">
    <text evidence="1">Belongs to the complex I 30 kDa subunit family.</text>
</comment>
<evidence type="ECO:0000313" key="3">
    <source>
        <dbReference type="EMBL" id="KXB07417.1"/>
    </source>
</evidence>
<dbReference type="SUPFAM" id="SSF143243">
    <property type="entry name" value="Nqo5-like"/>
    <property type="match status" value="1"/>
</dbReference>